<sequence>MSTSSSNIKNIVESLADLLAQRNKRIAFAESATAGYLMSAFACCVHYEVLSGGIVCYDASIKTNLLGVDPKMIDANSAESTPVTEAITQGLRVLIPADYYIGITGLLKPGEVKARQNR</sequence>
<dbReference type="Proteomes" id="UP000321291">
    <property type="component" value="Chromosome"/>
</dbReference>
<feature type="domain" description="CinA C-terminal" evidence="1">
    <location>
        <begin position="10"/>
        <end position="111"/>
    </location>
</feature>
<gene>
    <name evidence="2" type="ORF">FSB73_20105</name>
</gene>
<name>A0A5B8VSD4_9BACT</name>
<dbReference type="KEGG" id="agi:FSB73_20105"/>
<evidence type="ECO:0000313" key="3">
    <source>
        <dbReference type="Proteomes" id="UP000321291"/>
    </source>
</evidence>
<proteinExistence type="predicted"/>
<dbReference type="InterPro" id="IPR008136">
    <property type="entry name" value="CinA_C"/>
</dbReference>
<dbReference type="RefSeq" id="WP_146786385.1">
    <property type="nucleotide sequence ID" value="NZ_CP042434.1"/>
</dbReference>
<accession>A0A5B8VSD4</accession>
<protein>
    <recommendedName>
        <fullName evidence="1">CinA C-terminal domain-containing protein</fullName>
    </recommendedName>
</protein>
<evidence type="ECO:0000313" key="2">
    <source>
        <dbReference type="EMBL" id="QEC73626.1"/>
    </source>
</evidence>
<dbReference type="EMBL" id="CP042434">
    <property type="protein sequence ID" value="QEC73626.1"/>
    <property type="molecule type" value="Genomic_DNA"/>
</dbReference>
<reference evidence="2 3" key="1">
    <citation type="journal article" date="2017" name="Int. J. Syst. Evol. Microbiol.">
        <title>Arachidicoccus ginsenosidivorans sp. nov., with ginsenoside-converting activity isolated from ginseng cultivating soil.</title>
        <authorList>
            <person name="Siddiqi M.Z."/>
            <person name="Aslam Z."/>
            <person name="Im W.T."/>
        </authorList>
    </citation>
    <scope>NUCLEOTIDE SEQUENCE [LARGE SCALE GENOMIC DNA]</scope>
    <source>
        <strain evidence="2 3">Gsoil 809</strain>
    </source>
</reference>
<dbReference type="Pfam" id="PF02464">
    <property type="entry name" value="CinA"/>
    <property type="match status" value="1"/>
</dbReference>
<dbReference type="AlphaFoldDB" id="A0A5B8VSD4"/>
<dbReference type="SUPFAM" id="SSF142433">
    <property type="entry name" value="CinA-like"/>
    <property type="match status" value="1"/>
</dbReference>
<dbReference type="InterPro" id="IPR036653">
    <property type="entry name" value="CinA-like_C"/>
</dbReference>
<dbReference type="OrthoDB" id="6659578at2"/>
<organism evidence="2 3">
    <name type="scientific">Arachidicoccus ginsenosidivorans</name>
    <dbReference type="NCBI Taxonomy" id="496057"/>
    <lineage>
        <taxon>Bacteria</taxon>
        <taxon>Pseudomonadati</taxon>
        <taxon>Bacteroidota</taxon>
        <taxon>Chitinophagia</taxon>
        <taxon>Chitinophagales</taxon>
        <taxon>Chitinophagaceae</taxon>
        <taxon>Arachidicoccus</taxon>
    </lineage>
</organism>
<dbReference type="Gene3D" id="3.90.950.20">
    <property type="entry name" value="CinA-like"/>
    <property type="match status" value="1"/>
</dbReference>
<keyword evidence="3" id="KW-1185">Reference proteome</keyword>
<evidence type="ECO:0000259" key="1">
    <source>
        <dbReference type="Pfam" id="PF02464"/>
    </source>
</evidence>